<dbReference type="STRING" id="1297750.SAMN05444405_101111"/>
<evidence type="ECO:0000259" key="2">
    <source>
        <dbReference type="Pfam" id="PF13476"/>
    </source>
</evidence>
<dbReference type="AlphaFoldDB" id="A0A1M4SIM8"/>
<dbReference type="GO" id="GO:0006302">
    <property type="term" value="P:double-strand break repair"/>
    <property type="evidence" value="ECO:0007669"/>
    <property type="project" value="InterPro"/>
</dbReference>
<keyword evidence="3" id="KW-0269">Exonuclease</keyword>
<dbReference type="PANTHER" id="PTHR32114:SF2">
    <property type="entry name" value="ABC TRANSPORTER ABCH.3"/>
    <property type="match status" value="1"/>
</dbReference>
<reference evidence="3 4" key="1">
    <citation type="submission" date="2016-11" db="EMBL/GenBank/DDBJ databases">
        <authorList>
            <person name="Jaros S."/>
            <person name="Januszkiewicz K."/>
            <person name="Wedrychowicz H."/>
        </authorList>
    </citation>
    <scope>NUCLEOTIDE SEQUENCE [LARGE SCALE GENOMIC DNA]</scope>
    <source>
        <strain evidence="3 4">DSM 26991</strain>
    </source>
</reference>
<accession>A0A1M4SIM8</accession>
<dbReference type="GO" id="GO:0016887">
    <property type="term" value="F:ATP hydrolysis activity"/>
    <property type="evidence" value="ECO:0007669"/>
    <property type="project" value="InterPro"/>
</dbReference>
<feature type="coiled-coil region" evidence="1">
    <location>
        <begin position="524"/>
        <end position="576"/>
    </location>
</feature>
<dbReference type="EMBL" id="FQTV01000001">
    <property type="protein sequence ID" value="SHE32039.1"/>
    <property type="molecule type" value="Genomic_DNA"/>
</dbReference>
<evidence type="ECO:0000313" key="4">
    <source>
        <dbReference type="Proteomes" id="UP000184509"/>
    </source>
</evidence>
<dbReference type="Gene3D" id="3.40.50.300">
    <property type="entry name" value="P-loop containing nucleotide triphosphate hydrolases"/>
    <property type="match status" value="2"/>
</dbReference>
<protein>
    <submittedName>
        <fullName evidence="3">Exonuclease SbcC</fullName>
    </submittedName>
</protein>
<dbReference type="OrthoDB" id="9795626at2"/>
<evidence type="ECO:0000313" key="3">
    <source>
        <dbReference type="EMBL" id="SHE32039.1"/>
    </source>
</evidence>
<dbReference type="Pfam" id="PF13558">
    <property type="entry name" value="SbcC_Walker_B"/>
    <property type="match status" value="1"/>
</dbReference>
<keyword evidence="3" id="KW-0378">Hydrolase</keyword>
<dbReference type="RefSeq" id="WP_073398572.1">
    <property type="nucleotide sequence ID" value="NZ_FQTV01000001.1"/>
</dbReference>
<name>A0A1M4SIM8_9BACE</name>
<dbReference type="PANTHER" id="PTHR32114">
    <property type="entry name" value="ABC TRANSPORTER ABCH.3"/>
    <property type="match status" value="1"/>
</dbReference>
<dbReference type="GO" id="GO:0004527">
    <property type="term" value="F:exonuclease activity"/>
    <property type="evidence" value="ECO:0007669"/>
    <property type="project" value="UniProtKB-KW"/>
</dbReference>
<evidence type="ECO:0000256" key="1">
    <source>
        <dbReference type="SAM" id="Coils"/>
    </source>
</evidence>
<proteinExistence type="predicted"/>
<keyword evidence="1" id="KW-0175">Coiled coil</keyword>
<feature type="coiled-coil region" evidence="1">
    <location>
        <begin position="632"/>
        <end position="710"/>
    </location>
</feature>
<sequence length="1029" mass="115155">MKILAIRGRNLASLEGDFELDFTAEPLKSAGIFAITGSTGAGKSTLLDALCLALFDTTPRLSSVTSNANIQDNKNDSITLKDSRNILRRGAVDGMAEVDFVALGGDHYRSTWTVGRAGSKFSGRLRNVSIKLVNLTTTVEEQGTKTELLKQIVDLIGLTFDQFTRAVLLAQGDFATFLKAKSTEKAELLEKLTGTNVYSRISQSIYRKTQEADAELNVLKDRIKGIELLTEEQIEALELERKQIAESSGVIKKCAEILNQKIGWIKQEQELIKEVSQAQTLLGESKTAIEAAKPRYEYVARVDEVQEIRDVYNELQNSQKQCVAYRNSLQTKLQEEKKNAELLAVAKENLKVCEAKQLKVNEAFEKAEPEILRARELDAKLEVVTRNGVQAKKEFDAAKALKERTESNIAATQKLLDNELKRAKELDSWFEAQSIYKELIPRTELIVNLLNTAQTSMKQSANSEKTLKSRKEVLEGDKKKLEAFQKEAERLDKLLPAEILALREKLSDGVPCPVCGSLHHPLRVEGVSNEANLEEEELNRAKESVKKQLEELNAGIEESNKEITRLATMVESYTQQYKDAFADADSYLAALPAWKAEFEQGALQVKLQKLAAEWSNNQVELNLIKDKSINLQTALTGEKKNLEEAIKGEEEKTKKLADYRTEYNDLAAERKKLLDGKKADEVAGAFQKEKKGIEEEFRKLSEELNKLNANSESLKGGIKEVTVMLEHLDERNKILQNSVGEWIAQKNGAITLELLAELLQKDSAWLTNEKRALDQLKKNEITISATLDERKKKLEQHQSAEVRPQGEEESMENLQTQLQDANTQLDAMLKRDATIDAIFANHKQGKEKVKKIEKELPVKEALAENWKKLNQLFGSASGSKFKEIAQGYTLDVLLTYANKHLQELSKRYELKRIPETLGLEVIDLDMLGEIRSVHTLSGGESFLVSLALALGLSSLSSNRMKVESLFIDEGFGSLDAETLGVAMDALERLQTQGRKIGVISHVSEMNEHIATQVRVEKTVNGRSKIEVVG</sequence>
<dbReference type="InterPro" id="IPR027417">
    <property type="entry name" value="P-loop_NTPase"/>
</dbReference>
<keyword evidence="4" id="KW-1185">Reference proteome</keyword>
<feature type="domain" description="Rad50/SbcC-type AAA" evidence="2">
    <location>
        <begin position="7"/>
        <end position="226"/>
    </location>
</feature>
<dbReference type="Proteomes" id="UP000184509">
    <property type="component" value="Unassembled WGS sequence"/>
</dbReference>
<dbReference type="SUPFAM" id="SSF52540">
    <property type="entry name" value="P-loop containing nucleoside triphosphate hydrolases"/>
    <property type="match status" value="1"/>
</dbReference>
<dbReference type="InterPro" id="IPR038729">
    <property type="entry name" value="Rad50/SbcC_AAA"/>
</dbReference>
<keyword evidence="3" id="KW-0540">Nuclease</keyword>
<dbReference type="Pfam" id="PF13476">
    <property type="entry name" value="AAA_23"/>
    <property type="match status" value="1"/>
</dbReference>
<organism evidence="3 4">
    <name type="scientific">Bacteroides luti</name>
    <dbReference type="NCBI Taxonomy" id="1297750"/>
    <lineage>
        <taxon>Bacteria</taxon>
        <taxon>Pseudomonadati</taxon>
        <taxon>Bacteroidota</taxon>
        <taxon>Bacteroidia</taxon>
        <taxon>Bacteroidales</taxon>
        <taxon>Bacteroidaceae</taxon>
        <taxon>Bacteroides</taxon>
    </lineage>
</organism>
<gene>
    <name evidence="3" type="ORF">SAMN05444405_101111</name>
</gene>